<reference evidence="5 6" key="1">
    <citation type="submission" date="2016-02" db="EMBL/GenBank/DDBJ databases">
        <title>Paenibacillus sp. LPB0068, isolated from Crassostrea gigas.</title>
        <authorList>
            <person name="Shin S.-K."/>
            <person name="Yi H."/>
        </authorList>
    </citation>
    <scope>NUCLEOTIDE SEQUENCE [LARGE SCALE GENOMIC DNA]</scope>
    <source>
        <strain evidence="5 6">LPB0068</strain>
    </source>
</reference>
<dbReference type="Pfam" id="PF13641">
    <property type="entry name" value="Glyco_tranf_2_3"/>
    <property type="match status" value="1"/>
</dbReference>
<keyword evidence="6" id="KW-1185">Reference proteome</keyword>
<dbReference type="InterPro" id="IPR029044">
    <property type="entry name" value="Nucleotide-diphossugar_trans"/>
</dbReference>
<keyword evidence="4" id="KW-0472">Membrane</keyword>
<evidence type="ECO:0000256" key="3">
    <source>
        <dbReference type="ARBA" id="ARBA00022679"/>
    </source>
</evidence>
<feature type="transmembrane region" description="Helical" evidence="4">
    <location>
        <begin position="294"/>
        <end position="315"/>
    </location>
</feature>
<keyword evidence="4" id="KW-0812">Transmembrane</keyword>
<evidence type="ECO:0000256" key="1">
    <source>
        <dbReference type="ARBA" id="ARBA00006739"/>
    </source>
</evidence>
<comment type="caution">
    <text evidence="5">The sequence shown here is derived from an EMBL/GenBank/DDBJ whole genome shotgun (WGS) entry which is preliminary data.</text>
</comment>
<dbReference type="AlphaFoldDB" id="A0A167GH71"/>
<keyword evidence="2" id="KW-0328">Glycosyltransferase</keyword>
<protein>
    <submittedName>
        <fullName evidence="5">Glycosyl transferase family 2</fullName>
    </submittedName>
</protein>
<feature type="transmembrane region" description="Helical" evidence="4">
    <location>
        <begin position="367"/>
        <end position="386"/>
    </location>
</feature>
<evidence type="ECO:0000256" key="2">
    <source>
        <dbReference type="ARBA" id="ARBA00022676"/>
    </source>
</evidence>
<evidence type="ECO:0000313" key="6">
    <source>
        <dbReference type="Proteomes" id="UP000077134"/>
    </source>
</evidence>
<evidence type="ECO:0000256" key="4">
    <source>
        <dbReference type="SAM" id="Phobius"/>
    </source>
</evidence>
<keyword evidence="4" id="KW-1133">Transmembrane helix</keyword>
<comment type="similarity">
    <text evidence="1">Belongs to the glycosyltransferase 2 family.</text>
</comment>
<proteinExistence type="inferred from homology"/>
<dbReference type="STRING" id="1763538.LPB68_07660"/>
<dbReference type="SUPFAM" id="SSF53448">
    <property type="entry name" value="Nucleotide-diphospho-sugar transferases"/>
    <property type="match status" value="1"/>
</dbReference>
<dbReference type="EMBL" id="LSFN01000002">
    <property type="protein sequence ID" value="OAB77571.1"/>
    <property type="molecule type" value="Genomic_DNA"/>
</dbReference>
<keyword evidence="3 5" id="KW-0808">Transferase</keyword>
<organism evidence="5 6">
    <name type="scientific">Paenibacillus crassostreae</name>
    <dbReference type="NCBI Taxonomy" id="1763538"/>
    <lineage>
        <taxon>Bacteria</taxon>
        <taxon>Bacillati</taxon>
        <taxon>Bacillota</taxon>
        <taxon>Bacilli</taxon>
        <taxon>Bacillales</taxon>
        <taxon>Paenibacillaceae</taxon>
        <taxon>Paenibacillus</taxon>
    </lineage>
</organism>
<dbReference type="OrthoDB" id="9797391at2"/>
<dbReference type="Gene3D" id="3.90.550.10">
    <property type="entry name" value="Spore Coat Polysaccharide Biosynthesis Protein SpsA, Chain A"/>
    <property type="match status" value="1"/>
</dbReference>
<dbReference type="GO" id="GO:0016757">
    <property type="term" value="F:glycosyltransferase activity"/>
    <property type="evidence" value="ECO:0007669"/>
    <property type="project" value="UniProtKB-KW"/>
</dbReference>
<dbReference type="KEGG" id="pcx:LPB68_07660"/>
<dbReference type="CDD" id="cd06438">
    <property type="entry name" value="EpsO_like"/>
    <property type="match status" value="1"/>
</dbReference>
<accession>A0A167GH71</accession>
<gene>
    <name evidence="5" type="ORF">PNBC_00740</name>
</gene>
<sequence>MIDVIFIAIQVILAVVGIYQFVFSLFGLRRKKKTVHFPATKSFAVLVAAHNEEQVVGALMENLKELDYPKELYDVFVICDNCTDGTAAIVREHGMKACVRTNSNLRGKGYAIEWMLKELWNMPRQYDAVVMFDADNLAAPNFLTEMNDDLNSGARVIQGYIDTKNPEDSWITAAYGISYWYINRLWQLSRHNMGMANFLGGTGMCFETKLLKDMGWGATSLVEDLEFTMRSVQNNVYPKFNYDAKVFDEKPLTFKASSRQRLRWMQGHFTVARKYFFPLLWQSIKERSLVKLDLALYGVNVYIVLLTFLMTASMWVDVAIFNGPNIANLYGYLPFWLSGVAIAANILTFFAALILEKITFKKVYQYLILFPVYLISWYPITFYAFFTQNNKQWSHTEHTRVVRMEEVVQSKQA</sequence>
<dbReference type="PANTHER" id="PTHR43630:SF1">
    <property type="entry name" value="POLY-BETA-1,6-N-ACETYL-D-GLUCOSAMINE SYNTHASE"/>
    <property type="match status" value="1"/>
</dbReference>
<evidence type="ECO:0000313" key="5">
    <source>
        <dbReference type="EMBL" id="OAB77571.1"/>
    </source>
</evidence>
<feature type="transmembrane region" description="Helical" evidence="4">
    <location>
        <begin position="6"/>
        <end position="28"/>
    </location>
</feature>
<dbReference type="PANTHER" id="PTHR43630">
    <property type="entry name" value="POLY-BETA-1,6-N-ACETYL-D-GLUCOSAMINE SYNTHASE"/>
    <property type="match status" value="1"/>
</dbReference>
<dbReference type="Proteomes" id="UP000077134">
    <property type="component" value="Unassembled WGS sequence"/>
</dbReference>
<feature type="transmembrane region" description="Helical" evidence="4">
    <location>
        <begin position="335"/>
        <end position="355"/>
    </location>
</feature>
<name>A0A167GH71_9BACL</name>
<dbReference type="RefSeq" id="WP_068654266.1">
    <property type="nucleotide sequence ID" value="NZ_CP017770.1"/>
</dbReference>